<dbReference type="OrthoDB" id="7856369at2"/>
<dbReference type="KEGG" id="ptaw:DW352_13645"/>
<evidence type="ECO:0000313" key="3">
    <source>
        <dbReference type="Proteomes" id="UP000254889"/>
    </source>
</evidence>
<reference evidence="2 3" key="1">
    <citation type="submission" date="2018-07" db="EMBL/GenBank/DDBJ databases">
        <authorList>
            <person name="Quirk P.G."/>
            <person name="Krulwich T.A."/>
        </authorList>
    </citation>
    <scope>NUCLEOTIDE SEQUENCE [LARGE SCALE GENOMIC DNA]</scope>
    <source>
        <strain evidence="2 3">CC-BB4</strain>
    </source>
</reference>
<dbReference type="Proteomes" id="UP000254889">
    <property type="component" value="Chromosome"/>
</dbReference>
<evidence type="ECO:0000259" key="1">
    <source>
        <dbReference type="Pfam" id="PF09361"/>
    </source>
</evidence>
<accession>A0A345ZX13</accession>
<protein>
    <submittedName>
        <fullName evidence="2">Phasin</fullName>
    </submittedName>
</protein>
<feature type="domain" description="Phasin" evidence="1">
    <location>
        <begin position="29"/>
        <end position="115"/>
    </location>
</feature>
<dbReference type="EMBL" id="CP031417">
    <property type="protein sequence ID" value="AXK81460.1"/>
    <property type="molecule type" value="Genomic_DNA"/>
</dbReference>
<dbReference type="AlphaFoldDB" id="A0A345ZX13"/>
<dbReference type="RefSeq" id="WP_115691839.1">
    <property type="nucleotide sequence ID" value="NZ_CP031417.1"/>
</dbReference>
<dbReference type="Pfam" id="PF09361">
    <property type="entry name" value="Phasin_2"/>
    <property type="match status" value="1"/>
</dbReference>
<organism evidence="2 3">
    <name type="scientific">Pseudolabrys taiwanensis</name>
    <dbReference type="NCBI Taxonomy" id="331696"/>
    <lineage>
        <taxon>Bacteria</taxon>
        <taxon>Pseudomonadati</taxon>
        <taxon>Pseudomonadota</taxon>
        <taxon>Alphaproteobacteria</taxon>
        <taxon>Hyphomicrobiales</taxon>
        <taxon>Xanthobacteraceae</taxon>
        <taxon>Pseudolabrys</taxon>
    </lineage>
</organism>
<name>A0A345ZX13_9HYPH</name>
<sequence>MSTAFDISNEMRAFAEKSVEQARAAFDSFVSAAQQAVNTAQNQAITAQTGAREVGELAMRFAETNISSSFQFAQRLFQAKDPQDVARLHTEYVNSQMAALAEQAKELSQKAAAMAKPPAH</sequence>
<proteinExistence type="predicted"/>
<gene>
    <name evidence="2" type="ORF">DW352_13645</name>
</gene>
<evidence type="ECO:0000313" key="2">
    <source>
        <dbReference type="EMBL" id="AXK81460.1"/>
    </source>
</evidence>
<dbReference type="InterPro" id="IPR018968">
    <property type="entry name" value="Phasin"/>
</dbReference>
<keyword evidence="3" id="KW-1185">Reference proteome</keyword>